<evidence type="ECO:0000256" key="4">
    <source>
        <dbReference type="ARBA" id="ARBA00023004"/>
    </source>
</evidence>
<comment type="cofactor">
    <cofactor evidence="5">
        <name>heme</name>
        <dbReference type="ChEBI" id="CHEBI:30413"/>
    </cofactor>
</comment>
<dbReference type="Pfam" id="PF00067">
    <property type="entry name" value="p450"/>
    <property type="match status" value="1"/>
</dbReference>
<dbReference type="OrthoDB" id="1470350at2759"/>
<gene>
    <name evidence="6" type="ORF">VSDG_04889</name>
</gene>
<sequence length="712" mass="77930">MTAPRGTIVVTGANGGLGTAIVRNIVSDPGLVSAYHGVYTVRDVAAATSLQSALQASTKPHSHDLLPLDLSTPSSVRNAASAINAKVSAGEMPRIRALILNAGYREPQGQSRTESGLDIAFASNYLGHWLLLLLLLESMDLESGRVVILGGWVHDPLDKSNKASGAFEGEEWKKIFADANFETIESVAKGMWSASPDDPSKDPKGLSGIRRYGASKLCSIMMLFELQRRLDSDPKLGGISVVGVDPGMMPTKITTGTLGWFIHSLFLIITHIASRISSNGMMRLPRKSASDVLAAALQTGPPYEMLAVYGPSVFTVGRQDWPRHRNALAAPFNKSIMKFVWDESLRQARQMVQYWTSESGAGIPGMEEDMRTLSLNVLAATAFRESYDFRGSANLAIKKASTESYRDALFIVHKYAIHLMLIPYHFFTGPLMPRGLARIGHAAASLKELMMKMITEETVALSRGEAGSGGLITQLVHALDPKTTQRTNSGDEVKTSRKGVLSVDEILGNIFVINLAGQDTTAIALAFALMLLAAHPDVQTWLHEEITDVTQETPIEDWDYALFSRLKRCRAVFLETLRLYGPITGLPKITSDQVQTLQVGNHVLTIPPNTETYLMVLGVQTNPRYWNDPYVWTPSRWIVRPGGSAANTEELFVPQSGSFCPWSDGPQGCVGKEFSEVEAVATLACLFRTHRVRPKTKAAETEEQARKRAQDY</sequence>
<keyword evidence="3 5" id="KW-0479">Metal-binding</keyword>
<accession>A0A423W3M2</accession>
<keyword evidence="2 5" id="KW-0349">Heme</keyword>
<feature type="binding site" description="axial binding residue" evidence="5">
    <location>
        <position position="669"/>
    </location>
    <ligand>
        <name>heme</name>
        <dbReference type="ChEBI" id="CHEBI:30413"/>
    </ligand>
    <ligandPart>
        <name>Fe</name>
        <dbReference type="ChEBI" id="CHEBI:18248"/>
    </ligandPart>
</feature>
<keyword evidence="4 5" id="KW-0408">Iron</keyword>
<dbReference type="Pfam" id="PF00106">
    <property type="entry name" value="adh_short"/>
    <property type="match status" value="1"/>
</dbReference>
<comment type="similarity">
    <text evidence="1">Belongs to the cytochrome P450 family.</text>
</comment>
<dbReference type="GO" id="GO:0005506">
    <property type="term" value="F:iron ion binding"/>
    <property type="evidence" value="ECO:0007669"/>
    <property type="project" value="InterPro"/>
</dbReference>
<comment type="caution">
    <text evidence="6">The sequence shown here is derived from an EMBL/GenBank/DDBJ whole genome shotgun (WGS) entry which is preliminary data.</text>
</comment>
<dbReference type="SUPFAM" id="SSF51735">
    <property type="entry name" value="NAD(P)-binding Rossmann-fold domains"/>
    <property type="match status" value="1"/>
</dbReference>
<dbReference type="PANTHER" id="PTHR24305">
    <property type="entry name" value="CYTOCHROME P450"/>
    <property type="match status" value="1"/>
</dbReference>
<name>A0A423W3M2_CYTCH</name>
<dbReference type="GO" id="GO:0004497">
    <property type="term" value="F:monooxygenase activity"/>
    <property type="evidence" value="ECO:0007669"/>
    <property type="project" value="InterPro"/>
</dbReference>
<evidence type="ECO:0000313" key="6">
    <source>
        <dbReference type="EMBL" id="ROV97915.1"/>
    </source>
</evidence>
<protein>
    <submittedName>
        <fullName evidence="6">Uncharacterized protein</fullName>
    </submittedName>
</protein>
<keyword evidence="7" id="KW-1185">Reference proteome</keyword>
<dbReference type="PANTHER" id="PTHR24305:SF166">
    <property type="entry name" value="CYTOCHROME P450 12A4, MITOCHONDRIAL-RELATED"/>
    <property type="match status" value="1"/>
</dbReference>
<evidence type="ECO:0000313" key="7">
    <source>
        <dbReference type="Proteomes" id="UP000284375"/>
    </source>
</evidence>
<reference evidence="6 7" key="1">
    <citation type="submission" date="2015-09" db="EMBL/GenBank/DDBJ databases">
        <title>Host preference determinants of Valsa canker pathogens revealed by comparative genomics.</title>
        <authorList>
            <person name="Yin Z."/>
            <person name="Huang L."/>
        </authorList>
    </citation>
    <scope>NUCLEOTIDE SEQUENCE [LARGE SCALE GENOMIC DNA]</scope>
    <source>
        <strain evidence="6 7">YSFL</strain>
    </source>
</reference>
<dbReference type="InterPro" id="IPR036396">
    <property type="entry name" value="Cyt_P450_sf"/>
</dbReference>
<evidence type="ECO:0000256" key="3">
    <source>
        <dbReference type="ARBA" id="ARBA00022723"/>
    </source>
</evidence>
<dbReference type="SUPFAM" id="SSF48264">
    <property type="entry name" value="Cytochrome P450"/>
    <property type="match status" value="1"/>
</dbReference>
<dbReference type="GO" id="GO:0016705">
    <property type="term" value="F:oxidoreductase activity, acting on paired donors, with incorporation or reduction of molecular oxygen"/>
    <property type="evidence" value="ECO:0007669"/>
    <property type="project" value="InterPro"/>
</dbReference>
<dbReference type="InterPro" id="IPR002347">
    <property type="entry name" value="SDR_fam"/>
</dbReference>
<dbReference type="GO" id="GO:0020037">
    <property type="term" value="F:heme binding"/>
    <property type="evidence" value="ECO:0007669"/>
    <property type="project" value="InterPro"/>
</dbReference>
<dbReference type="InterPro" id="IPR036291">
    <property type="entry name" value="NAD(P)-bd_dom_sf"/>
</dbReference>
<dbReference type="EMBL" id="LJZO01000015">
    <property type="protein sequence ID" value="ROV97915.1"/>
    <property type="molecule type" value="Genomic_DNA"/>
</dbReference>
<dbReference type="Proteomes" id="UP000284375">
    <property type="component" value="Unassembled WGS sequence"/>
</dbReference>
<dbReference type="InterPro" id="IPR001128">
    <property type="entry name" value="Cyt_P450"/>
</dbReference>
<dbReference type="PRINTS" id="PR00385">
    <property type="entry name" value="P450"/>
</dbReference>
<dbReference type="Gene3D" id="3.40.50.720">
    <property type="entry name" value="NAD(P)-binding Rossmann-like Domain"/>
    <property type="match status" value="1"/>
</dbReference>
<evidence type="ECO:0000256" key="5">
    <source>
        <dbReference type="PIRSR" id="PIRSR602401-1"/>
    </source>
</evidence>
<evidence type="ECO:0000256" key="1">
    <source>
        <dbReference type="ARBA" id="ARBA00010617"/>
    </source>
</evidence>
<dbReference type="AlphaFoldDB" id="A0A423W3M2"/>
<organism evidence="6 7">
    <name type="scientific">Cytospora chrysosperma</name>
    <name type="common">Cytospora canker fungus</name>
    <name type="synonym">Sphaeria chrysosperma</name>
    <dbReference type="NCBI Taxonomy" id="252740"/>
    <lineage>
        <taxon>Eukaryota</taxon>
        <taxon>Fungi</taxon>
        <taxon>Dikarya</taxon>
        <taxon>Ascomycota</taxon>
        <taxon>Pezizomycotina</taxon>
        <taxon>Sordariomycetes</taxon>
        <taxon>Sordariomycetidae</taxon>
        <taxon>Diaporthales</taxon>
        <taxon>Cytosporaceae</taxon>
        <taxon>Cytospora</taxon>
    </lineage>
</organism>
<evidence type="ECO:0000256" key="2">
    <source>
        <dbReference type="ARBA" id="ARBA00022617"/>
    </source>
</evidence>
<dbReference type="PRINTS" id="PR00463">
    <property type="entry name" value="EP450I"/>
</dbReference>
<dbReference type="STRING" id="252740.A0A423W3M2"/>
<dbReference type="InterPro" id="IPR050121">
    <property type="entry name" value="Cytochrome_P450_monoxygenase"/>
</dbReference>
<proteinExistence type="inferred from homology"/>
<dbReference type="Gene3D" id="1.10.630.10">
    <property type="entry name" value="Cytochrome P450"/>
    <property type="match status" value="1"/>
</dbReference>
<dbReference type="InterPro" id="IPR002401">
    <property type="entry name" value="Cyt_P450_E_grp-I"/>
</dbReference>